<evidence type="ECO:0000313" key="2">
    <source>
        <dbReference type="Proteomes" id="UP001218188"/>
    </source>
</evidence>
<dbReference type="EMBL" id="JARJCM010000172">
    <property type="protein sequence ID" value="KAJ7024269.1"/>
    <property type="molecule type" value="Genomic_DNA"/>
</dbReference>
<evidence type="ECO:0008006" key="3">
    <source>
        <dbReference type="Google" id="ProtNLM"/>
    </source>
</evidence>
<evidence type="ECO:0000313" key="1">
    <source>
        <dbReference type="EMBL" id="KAJ7024269.1"/>
    </source>
</evidence>
<dbReference type="Gene3D" id="1.20.1280.50">
    <property type="match status" value="1"/>
</dbReference>
<name>A0AAD6SB15_9AGAR</name>
<protein>
    <recommendedName>
        <fullName evidence="3">F-box domain-containing protein</fullName>
    </recommendedName>
</protein>
<dbReference type="Proteomes" id="UP001218188">
    <property type="component" value="Unassembled WGS sequence"/>
</dbReference>
<organism evidence="1 2">
    <name type="scientific">Mycena alexandri</name>
    <dbReference type="NCBI Taxonomy" id="1745969"/>
    <lineage>
        <taxon>Eukaryota</taxon>
        <taxon>Fungi</taxon>
        <taxon>Dikarya</taxon>
        <taxon>Basidiomycota</taxon>
        <taxon>Agaricomycotina</taxon>
        <taxon>Agaricomycetes</taxon>
        <taxon>Agaricomycetidae</taxon>
        <taxon>Agaricales</taxon>
        <taxon>Marasmiineae</taxon>
        <taxon>Mycenaceae</taxon>
        <taxon>Mycena</taxon>
    </lineage>
</organism>
<sequence>MSESFALRHLSSPVALDEDGLHLTPFVPLPSLPAEILGEIFIDCLEEEMVSPDTQSAPLLLCNVCRRWRDVALSTPSLWSSLAIHFPSHRRRRNLYRNWLSRAQNTPLSLCLDDSYIHSPDHSTNVMIPTLLESSSQWRNLKLTLGHGLHLIGLLFRGDSREFSPKIPSLEKLTLSIENLPDNVSLSFRDIPKLRHFALDLYRPEIQVPWHQLTTFRCGDITVYDYLEILQNSCNLVDCSFRAYHRLFSGDRPPDSHVDHPRLENLAVDFEDRRTLVLLDCLETPALKSLTLQLPTESLFVATMLSFISRSFIHLQTLAIAGDDGTIVECLKAMPSLVHLKLSTSQAEPLFIQLTGKPDFLPKLESLHVVLNGAIVPGSAFTVSLIIGLLRSRWAPQTLSVAQVRSFRLASPLLGMGLFGELNSDPELRRLKREGMVVYIGIWDLKDVFMETLWSSPPPPLGAGRIGSISRLL</sequence>
<proteinExistence type="predicted"/>
<comment type="caution">
    <text evidence="1">The sequence shown here is derived from an EMBL/GenBank/DDBJ whole genome shotgun (WGS) entry which is preliminary data.</text>
</comment>
<reference evidence="1" key="1">
    <citation type="submission" date="2023-03" db="EMBL/GenBank/DDBJ databases">
        <title>Massive genome expansion in bonnet fungi (Mycena s.s.) driven by repeated elements and novel gene families across ecological guilds.</title>
        <authorList>
            <consortium name="Lawrence Berkeley National Laboratory"/>
            <person name="Harder C.B."/>
            <person name="Miyauchi S."/>
            <person name="Viragh M."/>
            <person name="Kuo A."/>
            <person name="Thoen E."/>
            <person name="Andreopoulos B."/>
            <person name="Lu D."/>
            <person name="Skrede I."/>
            <person name="Drula E."/>
            <person name="Henrissat B."/>
            <person name="Morin E."/>
            <person name="Kohler A."/>
            <person name="Barry K."/>
            <person name="LaButti K."/>
            <person name="Morin E."/>
            <person name="Salamov A."/>
            <person name="Lipzen A."/>
            <person name="Mereny Z."/>
            <person name="Hegedus B."/>
            <person name="Baldrian P."/>
            <person name="Stursova M."/>
            <person name="Weitz H."/>
            <person name="Taylor A."/>
            <person name="Grigoriev I.V."/>
            <person name="Nagy L.G."/>
            <person name="Martin F."/>
            <person name="Kauserud H."/>
        </authorList>
    </citation>
    <scope>NUCLEOTIDE SEQUENCE</scope>
    <source>
        <strain evidence="1">CBHHK200</strain>
    </source>
</reference>
<keyword evidence="2" id="KW-1185">Reference proteome</keyword>
<gene>
    <name evidence="1" type="ORF">C8F04DRAFT_1270458</name>
</gene>
<accession>A0AAD6SB15</accession>
<dbReference type="AlphaFoldDB" id="A0AAD6SB15"/>